<evidence type="ECO:0000259" key="2">
    <source>
        <dbReference type="Pfam" id="PF13224"/>
    </source>
</evidence>
<dbReference type="InterPro" id="IPR025111">
    <property type="entry name" value="DUF4032"/>
</dbReference>
<accession>A0A7I7WQJ0</accession>
<keyword evidence="3" id="KW-0808">Transferase</keyword>
<reference evidence="3 4" key="1">
    <citation type="journal article" date="2019" name="Emerg. Microbes Infect.">
        <title>Comprehensive subspecies identification of 175 nontuberculous mycobacteria species based on 7547 genomic profiles.</title>
        <authorList>
            <person name="Matsumoto Y."/>
            <person name="Kinjo T."/>
            <person name="Motooka D."/>
            <person name="Nabeya D."/>
            <person name="Jung N."/>
            <person name="Uechi K."/>
            <person name="Horii T."/>
            <person name="Iida T."/>
            <person name="Fujita J."/>
            <person name="Nakamura S."/>
        </authorList>
    </citation>
    <scope>NUCLEOTIDE SEQUENCE [LARGE SCALE GENOMIC DNA]</scope>
    <source>
        <strain evidence="3 4">JCM 12688</strain>
    </source>
</reference>
<dbReference type="EMBL" id="AP022608">
    <property type="protein sequence ID" value="BBZ18985.1"/>
    <property type="molecule type" value="Genomic_DNA"/>
</dbReference>
<dbReference type="Proteomes" id="UP000466187">
    <property type="component" value="Chromosome"/>
</dbReference>
<dbReference type="Pfam" id="PF06293">
    <property type="entry name" value="Kdo"/>
    <property type="match status" value="1"/>
</dbReference>
<dbReference type="KEGG" id="mgad:MGAD_33200"/>
<dbReference type="SUPFAM" id="SSF56112">
    <property type="entry name" value="Protein kinase-like (PK-like)"/>
    <property type="match status" value="1"/>
</dbReference>
<gene>
    <name evidence="3" type="ORF">MGAD_33200</name>
</gene>
<organism evidence="3 4">
    <name type="scientific">Mycolicibacterium gadium</name>
    <name type="common">Mycobacterium gadium</name>
    <dbReference type="NCBI Taxonomy" id="1794"/>
    <lineage>
        <taxon>Bacteria</taxon>
        <taxon>Bacillati</taxon>
        <taxon>Actinomycetota</taxon>
        <taxon>Actinomycetes</taxon>
        <taxon>Mycobacteriales</taxon>
        <taxon>Mycobacteriaceae</taxon>
        <taxon>Mycolicibacterium</taxon>
    </lineage>
</organism>
<name>A0A7I7WQJ0_MYCGU</name>
<dbReference type="AlphaFoldDB" id="A0A7I7WQJ0"/>
<feature type="domain" description="DUF4032" evidence="2">
    <location>
        <begin position="250"/>
        <end position="407"/>
    </location>
</feature>
<keyword evidence="3" id="KW-0418">Kinase</keyword>
<evidence type="ECO:0000313" key="4">
    <source>
        <dbReference type="Proteomes" id="UP000466187"/>
    </source>
</evidence>
<protein>
    <submittedName>
        <fullName evidence="3">LPS kinase</fullName>
    </submittedName>
</protein>
<dbReference type="RefSeq" id="WP_163687639.1">
    <property type="nucleotide sequence ID" value="NZ_AP022608.1"/>
</dbReference>
<proteinExistence type="predicted"/>
<dbReference type="Pfam" id="PF13224">
    <property type="entry name" value="DUF4032"/>
    <property type="match status" value="1"/>
</dbReference>
<dbReference type="InterPro" id="IPR011009">
    <property type="entry name" value="Kinase-like_dom_sf"/>
</dbReference>
<evidence type="ECO:0000313" key="3">
    <source>
        <dbReference type="EMBL" id="BBZ18985.1"/>
    </source>
</evidence>
<dbReference type="GO" id="GO:0016301">
    <property type="term" value="F:kinase activity"/>
    <property type="evidence" value="ECO:0007669"/>
    <property type="project" value="UniProtKB-KW"/>
</dbReference>
<sequence>MRAPSGGQERWAHARSAGDDRGLTQFRLRTPTPGLLGLPWDRPLHDWTVPDVPLRDIAVGPSRHLVKFVDADGALWAVKDMPPRIAAKEYDVLRRLEEMGLPAVRPAGVVVQPEFDTAILVTRYLEGSWQYRRLFMRLPPDQPKHRARLLDGMAGLLVELHRHGVFWGDCSLANTLFSRGGQLLQAWLVDAETSEIHPSLSRGQREHDLDIMVENVAMGMVDLAERLGRTALEDVLISEVQDTRARYDMLWDALHAEPVFGFTDRYRVEGTVRKLNDLGFAVDEVSLQPIEAGKLKLRVAVGDRRYHAQRLQQLAGLDVGEGQAQILLGDLLAYQAQLCREEGHDVDERTAARLWVIEVLTPYERLAHDVVGNKGTPIQAYCDLLEVRWLLSERAGHDVGTNAALAALHGDVIPTDSAAKVAVAETPTEPFEVLAIDDD</sequence>
<feature type="compositionally biased region" description="Basic and acidic residues" evidence="1">
    <location>
        <begin position="10"/>
        <end position="22"/>
    </location>
</feature>
<feature type="region of interest" description="Disordered" evidence="1">
    <location>
        <begin position="1"/>
        <end position="24"/>
    </location>
</feature>
<evidence type="ECO:0000256" key="1">
    <source>
        <dbReference type="SAM" id="MobiDB-lite"/>
    </source>
</evidence>